<evidence type="ECO:0000313" key="3">
    <source>
        <dbReference type="Proteomes" id="UP000299102"/>
    </source>
</evidence>
<name>A0A4C1XCS3_EUMVA</name>
<accession>A0A4C1XCS3</accession>
<feature type="transmembrane region" description="Helical" evidence="1">
    <location>
        <begin position="27"/>
        <end position="49"/>
    </location>
</feature>
<feature type="transmembrane region" description="Helical" evidence="1">
    <location>
        <begin position="130"/>
        <end position="152"/>
    </location>
</feature>
<dbReference type="AlphaFoldDB" id="A0A4C1XCS3"/>
<sequence length="185" mass="21404">MTLTPRTRFLCCVPPERAATTLGYGQATLAVAGILCVFREILMYFYLFIRYDSDSIYQNYHIRHVKDLSWVLLVLGLCLTFAVFLLVGTEKRRPGYVLTYLIFGVLGTLALAVYWLVLLSGNNRHFIYDGGVDIFLIIIVYSQCLRTVYFVYRNIKLERNGNNMIYNVLLESNYNVKDIKEKNVI</sequence>
<reference evidence="2 3" key="1">
    <citation type="journal article" date="2019" name="Commun. Biol.">
        <title>The bagworm genome reveals a unique fibroin gene that provides high tensile strength.</title>
        <authorList>
            <person name="Kono N."/>
            <person name="Nakamura H."/>
            <person name="Ohtoshi R."/>
            <person name="Tomita M."/>
            <person name="Numata K."/>
            <person name="Arakawa K."/>
        </authorList>
    </citation>
    <scope>NUCLEOTIDE SEQUENCE [LARGE SCALE GENOMIC DNA]</scope>
</reference>
<proteinExistence type="predicted"/>
<organism evidence="2 3">
    <name type="scientific">Eumeta variegata</name>
    <name type="common">Bagworm moth</name>
    <name type="synonym">Eumeta japonica</name>
    <dbReference type="NCBI Taxonomy" id="151549"/>
    <lineage>
        <taxon>Eukaryota</taxon>
        <taxon>Metazoa</taxon>
        <taxon>Ecdysozoa</taxon>
        <taxon>Arthropoda</taxon>
        <taxon>Hexapoda</taxon>
        <taxon>Insecta</taxon>
        <taxon>Pterygota</taxon>
        <taxon>Neoptera</taxon>
        <taxon>Endopterygota</taxon>
        <taxon>Lepidoptera</taxon>
        <taxon>Glossata</taxon>
        <taxon>Ditrysia</taxon>
        <taxon>Tineoidea</taxon>
        <taxon>Psychidae</taxon>
        <taxon>Oiketicinae</taxon>
        <taxon>Eumeta</taxon>
    </lineage>
</organism>
<evidence type="ECO:0000313" key="2">
    <source>
        <dbReference type="EMBL" id="GBP60169.1"/>
    </source>
</evidence>
<gene>
    <name evidence="2" type="ORF">EVAR_41859_1</name>
</gene>
<protein>
    <submittedName>
        <fullName evidence="2">Uncharacterized protein</fullName>
    </submittedName>
</protein>
<keyword evidence="1" id="KW-0472">Membrane</keyword>
<dbReference type="Proteomes" id="UP000299102">
    <property type="component" value="Unassembled WGS sequence"/>
</dbReference>
<keyword evidence="1" id="KW-1133">Transmembrane helix</keyword>
<keyword evidence="1" id="KW-0812">Transmembrane</keyword>
<feature type="transmembrane region" description="Helical" evidence="1">
    <location>
        <begin position="95"/>
        <end position="118"/>
    </location>
</feature>
<evidence type="ECO:0000256" key="1">
    <source>
        <dbReference type="SAM" id="Phobius"/>
    </source>
</evidence>
<comment type="caution">
    <text evidence="2">The sequence shown here is derived from an EMBL/GenBank/DDBJ whole genome shotgun (WGS) entry which is preliminary data.</text>
</comment>
<dbReference type="EMBL" id="BGZK01000780">
    <property type="protein sequence ID" value="GBP60169.1"/>
    <property type="molecule type" value="Genomic_DNA"/>
</dbReference>
<keyword evidence="3" id="KW-1185">Reference proteome</keyword>
<feature type="transmembrane region" description="Helical" evidence="1">
    <location>
        <begin position="69"/>
        <end position="88"/>
    </location>
</feature>